<name>A0A813DJY4_POLGL</name>
<dbReference type="InterPro" id="IPR002048">
    <property type="entry name" value="EF_hand_dom"/>
</dbReference>
<organism evidence="4 5">
    <name type="scientific">Polarella glacialis</name>
    <name type="common">Dinoflagellate</name>
    <dbReference type="NCBI Taxonomy" id="89957"/>
    <lineage>
        <taxon>Eukaryota</taxon>
        <taxon>Sar</taxon>
        <taxon>Alveolata</taxon>
        <taxon>Dinophyceae</taxon>
        <taxon>Suessiales</taxon>
        <taxon>Suessiaceae</taxon>
        <taxon>Polarella</taxon>
    </lineage>
</organism>
<dbReference type="Proteomes" id="UP000654075">
    <property type="component" value="Unassembled WGS sequence"/>
</dbReference>
<keyword evidence="5" id="KW-1185">Reference proteome</keyword>
<dbReference type="SMART" id="SM00054">
    <property type="entry name" value="EFh"/>
    <property type="match status" value="2"/>
</dbReference>
<dbReference type="PROSITE" id="PS00018">
    <property type="entry name" value="EF_HAND_1"/>
    <property type="match status" value="2"/>
</dbReference>
<dbReference type="CDD" id="cd00051">
    <property type="entry name" value="EFh"/>
    <property type="match status" value="1"/>
</dbReference>
<gene>
    <name evidence="4" type="ORF">PGLA1383_LOCUS4799</name>
</gene>
<dbReference type="GO" id="GO:0005509">
    <property type="term" value="F:calcium ion binding"/>
    <property type="evidence" value="ECO:0007669"/>
    <property type="project" value="InterPro"/>
</dbReference>
<dbReference type="AlphaFoldDB" id="A0A813DJY4"/>
<evidence type="ECO:0000313" key="4">
    <source>
        <dbReference type="EMBL" id="CAE8585899.1"/>
    </source>
</evidence>
<dbReference type="SUPFAM" id="SSF47473">
    <property type="entry name" value="EF-hand"/>
    <property type="match status" value="1"/>
</dbReference>
<dbReference type="InterPro" id="IPR011992">
    <property type="entry name" value="EF-hand-dom_pair"/>
</dbReference>
<evidence type="ECO:0000259" key="3">
    <source>
        <dbReference type="PROSITE" id="PS50222"/>
    </source>
</evidence>
<dbReference type="OrthoDB" id="26525at2759"/>
<protein>
    <recommendedName>
        <fullName evidence="3">EF-hand domain-containing protein</fullName>
    </recommendedName>
</protein>
<accession>A0A813DJY4</accession>
<keyword evidence="1" id="KW-0106">Calcium</keyword>
<reference evidence="4" key="1">
    <citation type="submission" date="2021-02" db="EMBL/GenBank/DDBJ databases">
        <authorList>
            <person name="Dougan E. K."/>
            <person name="Rhodes N."/>
            <person name="Thang M."/>
            <person name="Chan C."/>
        </authorList>
    </citation>
    <scope>NUCLEOTIDE SEQUENCE</scope>
</reference>
<evidence type="ECO:0000313" key="5">
    <source>
        <dbReference type="Proteomes" id="UP000654075"/>
    </source>
</evidence>
<dbReference type="EMBL" id="CAJNNV010001826">
    <property type="protein sequence ID" value="CAE8585899.1"/>
    <property type="molecule type" value="Genomic_DNA"/>
</dbReference>
<feature type="compositionally biased region" description="Polar residues" evidence="2">
    <location>
        <begin position="1"/>
        <end position="14"/>
    </location>
</feature>
<dbReference type="Gene3D" id="1.10.238.10">
    <property type="entry name" value="EF-hand"/>
    <property type="match status" value="1"/>
</dbReference>
<evidence type="ECO:0000256" key="1">
    <source>
        <dbReference type="ARBA" id="ARBA00022837"/>
    </source>
</evidence>
<feature type="domain" description="EF-hand" evidence="3">
    <location>
        <begin position="249"/>
        <end position="284"/>
    </location>
</feature>
<dbReference type="Pfam" id="PF13499">
    <property type="entry name" value="EF-hand_7"/>
    <property type="match status" value="1"/>
</dbReference>
<sequence length="318" mass="35102">MVQSSFSPGANLSERSPRGRRKSSGHQAKQAQPMPFHLWFARKKTSGDADGKITFGDAQSPQVNEVFAKGSSSSSASQRPGALPKIQDFHTQALTLSRQYRLELPEVKYILTSLQETEPTLSNGGMDLETFSGFLKRALGVQNPNAEIWHSAYKSSRAECGPMDLDQFFSWYQANMFSLIAPSMVSVHQQVINALVIDIAKEHGISPVAVEKIKTTFDGFDLNHSGEIDFGEFESMMAQLMGVTHSSELPGDRMLRFWKEVDRDGGGSIDFSEFAGWYIKYFFADGSGAAASEAFNGSSNTMSTPWTKATTMFDLRSE</sequence>
<evidence type="ECO:0000256" key="2">
    <source>
        <dbReference type="SAM" id="MobiDB-lite"/>
    </source>
</evidence>
<comment type="caution">
    <text evidence="4">The sequence shown here is derived from an EMBL/GenBank/DDBJ whole genome shotgun (WGS) entry which is preliminary data.</text>
</comment>
<feature type="region of interest" description="Disordered" evidence="2">
    <location>
        <begin position="1"/>
        <end position="36"/>
    </location>
</feature>
<proteinExistence type="predicted"/>
<dbReference type="PROSITE" id="PS50222">
    <property type="entry name" value="EF_HAND_2"/>
    <property type="match status" value="2"/>
</dbReference>
<dbReference type="InterPro" id="IPR018247">
    <property type="entry name" value="EF_Hand_1_Ca_BS"/>
</dbReference>
<feature type="domain" description="EF-hand" evidence="3">
    <location>
        <begin position="208"/>
        <end position="243"/>
    </location>
</feature>